<name>A0A0A9ETV7_ARUDO</name>
<protein>
    <submittedName>
        <fullName evidence="1">Uncharacterized protein</fullName>
    </submittedName>
</protein>
<evidence type="ECO:0000313" key="1">
    <source>
        <dbReference type="EMBL" id="JAE02444.1"/>
    </source>
</evidence>
<proteinExistence type="predicted"/>
<sequence>MAKGALINYRYYALRWQNYKCGLEKILVRHIHRTIEVNRARWHSST</sequence>
<organism evidence="1">
    <name type="scientific">Arundo donax</name>
    <name type="common">Giant reed</name>
    <name type="synonym">Donax arundinaceus</name>
    <dbReference type="NCBI Taxonomy" id="35708"/>
    <lineage>
        <taxon>Eukaryota</taxon>
        <taxon>Viridiplantae</taxon>
        <taxon>Streptophyta</taxon>
        <taxon>Embryophyta</taxon>
        <taxon>Tracheophyta</taxon>
        <taxon>Spermatophyta</taxon>
        <taxon>Magnoliopsida</taxon>
        <taxon>Liliopsida</taxon>
        <taxon>Poales</taxon>
        <taxon>Poaceae</taxon>
        <taxon>PACMAD clade</taxon>
        <taxon>Arundinoideae</taxon>
        <taxon>Arundineae</taxon>
        <taxon>Arundo</taxon>
    </lineage>
</organism>
<dbReference type="AlphaFoldDB" id="A0A0A9ETV7"/>
<reference evidence="1" key="1">
    <citation type="submission" date="2014-09" db="EMBL/GenBank/DDBJ databases">
        <authorList>
            <person name="Magalhaes I.L.F."/>
            <person name="Oliveira U."/>
            <person name="Santos F.R."/>
            <person name="Vidigal T.H.D.A."/>
            <person name="Brescovit A.D."/>
            <person name="Santos A.J."/>
        </authorList>
    </citation>
    <scope>NUCLEOTIDE SEQUENCE</scope>
    <source>
        <tissue evidence="1">Shoot tissue taken approximately 20 cm above the soil surface</tissue>
    </source>
</reference>
<reference evidence="1" key="2">
    <citation type="journal article" date="2015" name="Data Brief">
        <title>Shoot transcriptome of the giant reed, Arundo donax.</title>
        <authorList>
            <person name="Barrero R.A."/>
            <person name="Guerrero F.D."/>
            <person name="Moolhuijzen P."/>
            <person name="Goolsby J.A."/>
            <person name="Tidwell J."/>
            <person name="Bellgard S.E."/>
            <person name="Bellgard M.I."/>
        </authorList>
    </citation>
    <scope>NUCLEOTIDE SEQUENCE</scope>
    <source>
        <tissue evidence="1">Shoot tissue taken approximately 20 cm above the soil surface</tissue>
    </source>
</reference>
<accession>A0A0A9ETV7</accession>
<dbReference type="EMBL" id="GBRH01195452">
    <property type="protein sequence ID" value="JAE02444.1"/>
    <property type="molecule type" value="Transcribed_RNA"/>
</dbReference>